<dbReference type="Gene3D" id="3.50.50.60">
    <property type="entry name" value="FAD/NAD(P)-binding domain"/>
    <property type="match status" value="1"/>
</dbReference>
<evidence type="ECO:0000313" key="2">
    <source>
        <dbReference type="EMBL" id="KLU04260.1"/>
    </source>
</evidence>
<keyword evidence="3" id="KW-1185">Reference proteome</keyword>
<dbReference type="PANTHER" id="PTHR43747">
    <property type="entry name" value="FAD-BINDING PROTEIN"/>
    <property type="match status" value="1"/>
</dbReference>
<dbReference type="InterPro" id="IPR036188">
    <property type="entry name" value="FAD/NAD-bd_sf"/>
</dbReference>
<name>A0A0J1BC93_RHOIS</name>
<dbReference type="SUPFAM" id="SSF51905">
    <property type="entry name" value="FAD/NAD(P)-binding domain"/>
    <property type="match status" value="1"/>
</dbReference>
<proteinExistence type="predicted"/>
<sequence>MMAYSRCSTPPDIGEKQPRCLLSDLSATPDTACSPFSDPTFPLQMSLPNMKDSYDCVVIGGGPAGCTAASIVAESGASTLLIERDPVPRFHVGESLMPECYWPLERLGLIDQVKRSGWQTKKSVQFVTHTGKESAPFFFREHDERECSTTWQVERSEFDKMLFDRASELGADCLDQTRLVDVHTEPGESPDQPVARAVVVRTADGTERTIRCQVVVDATGQQSFMAGKLGLREINPDLKKAAIWTYYRDAVRGEGDNDGATIILYTKSRDSWFWFIPQSRGVTSVGCVGDNDFLLKGRGTPEQVFEEELALCPGLQPRLANATRVAKITTAKEFSYMTRRHAGPGWVLIGDALGFIDPVYSSGVYFALEMGVRAGDAIVDGLKKDDLSAEQLGNWTEDFKEGASRIRELVHAFYNKDFSIGRFMKEHPEYRGNVTDLLIGRVFHEDAGKMFPALDRSIEMARANAMSKSDSMADTKPMST</sequence>
<dbReference type="AlphaFoldDB" id="A0A0J1BC93"/>
<dbReference type="PRINTS" id="PR00411">
    <property type="entry name" value="PNDRDTASEI"/>
</dbReference>
<protein>
    <submittedName>
        <fullName evidence="2">FAD-binding protein</fullName>
    </submittedName>
</protein>
<dbReference type="InterPro" id="IPR050816">
    <property type="entry name" value="Flavin-dep_Halogenase_NPB"/>
</dbReference>
<dbReference type="PATRIC" id="fig|595434.4.peg.3649"/>
<evidence type="ECO:0000313" key="3">
    <source>
        <dbReference type="Proteomes" id="UP000036367"/>
    </source>
</evidence>
<comment type="caution">
    <text evidence="2">The sequence shown here is derived from an EMBL/GenBank/DDBJ whole genome shotgun (WGS) entry which is preliminary data.</text>
</comment>
<accession>A0A0J1BC93</accession>
<evidence type="ECO:0000259" key="1">
    <source>
        <dbReference type="Pfam" id="PF01494"/>
    </source>
</evidence>
<dbReference type="EMBL" id="LECT01000029">
    <property type="protein sequence ID" value="KLU04260.1"/>
    <property type="molecule type" value="Genomic_DNA"/>
</dbReference>
<dbReference type="STRING" id="595434.RISK_003846"/>
<dbReference type="Pfam" id="PF01494">
    <property type="entry name" value="FAD_binding_3"/>
    <property type="match status" value="1"/>
</dbReference>
<feature type="domain" description="FAD-binding" evidence="1">
    <location>
        <begin position="55"/>
        <end position="364"/>
    </location>
</feature>
<dbReference type="PANTHER" id="PTHR43747:SF1">
    <property type="entry name" value="SLR1998 PROTEIN"/>
    <property type="match status" value="1"/>
</dbReference>
<dbReference type="GO" id="GO:0071949">
    <property type="term" value="F:FAD binding"/>
    <property type="evidence" value="ECO:0007669"/>
    <property type="project" value="InterPro"/>
</dbReference>
<gene>
    <name evidence="2" type="ORF">RISK_003846</name>
</gene>
<reference evidence="2" key="1">
    <citation type="submission" date="2015-05" db="EMBL/GenBank/DDBJ databases">
        <title>Permanent draft genome of Rhodopirellula islandicus K833.</title>
        <authorList>
            <person name="Kizina J."/>
            <person name="Richter M."/>
            <person name="Glockner F.O."/>
            <person name="Harder J."/>
        </authorList>
    </citation>
    <scope>NUCLEOTIDE SEQUENCE [LARGE SCALE GENOMIC DNA]</scope>
    <source>
        <strain evidence="2">K833</strain>
    </source>
</reference>
<dbReference type="Proteomes" id="UP000036367">
    <property type="component" value="Unassembled WGS sequence"/>
</dbReference>
<organism evidence="2 3">
    <name type="scientific">Rhodopirellula islandica</name>
    <dbReference type="NCBI Taxonomy" id="595434"/>
    <lineage>
        <taxon>Bacteria</taxon>
        <taxon>Pseudomonadati</taxon>
        <taxon>Planctomycetota</taxon>
        <taxon>Planctomycetia</taxon>
        <taxon>Pirellulales</taxon>
        <taxon>Pirellulaceae</taxon>
        <taxon>Rhodopirellula</taxon>
    </lineage>
</organism>
<dbReference type="InterPro" id="IPR002938">
    <property type="entry name" value="FAD-bd"/>
</dbReference>